<keyword evidence="2" id="KW-0238">DNA-binding</keyword>
<evidence type="ECO:0000256" key="2">
    <source>
        <dbReference type="ARBA" id="ARBA00023125"/>
    </source>
</evidence>
<evidence type="ECO:0000313" key="6">
    <source>
        <dbReference type="Proteomes" id="UP000028549"/>
    </source>
</evidence>
<dbReference type="InterPro" id="IPR036390">
    <property type="entry name" value="WH_DNA-bd_sf"/>
</dbReference>
<dbReference type="Pfam" id="PF01047">
    <property type="entry name" value="MarR"/>
    <property type="match status" value="1"/>
</dbReference>
<feature type="domain" description="HTH marR-type" evidence="4">
    <location>
        <begin position="8"/>
        <end position="137"/>
    </location>
</feature>
<dbReference type="SUPFAM" id="SSF46785">
    <property type="entry name" value="Winged helix' DNA-binding domain"/>
    <property type="match status" value="1"/>
</dbReference>
<evidence type="ECO:0000313" key="5">
    <source>
        <dbReference type="EMBL" id="KEZ52871.1"/>
    </source>
</evidence>
<comment type="caution">
    <text evidence="5">The sequence shown here is derived from an EMBL/GenBank/DDBJ whole genome shotgun (WGS) entry which is preliminary data.</text>
</comment>
<proteinExistence type="predicted"/>
<accession>A0A084GZV9</accession>
<evidence type="ECO:0000256" key="3">
    <source>
        <dbReference type="ARBA" id="ARBA00023163"/>
    </source>
</evidence>
<dbReference type="GO" id="GO:0003677">
    <property type="term" value="F:DNA binding"/>
    <property type="evidence" value="ECO:0007669"/>
    <property type="project" value="UniProtKB-KW"/>
</dbReference>
<dbReference type="STRING" id="246786.GS18_0208535"/>
<reference evidence="5 6" key="1">
    <citation type="journal article" date="2005" name="Int. J. Syst. Evol. Microbiol.">
        <title>Bacillus cibi sp. nov., isolated from jeotgal, a traditional Korean fermented seafood.</title>
        <authorList>
            <person name="Yoon J.H."/>
            <person name="Lee C.H."/>
            <person name="Oh T.K."/>
        </authorList>
    </citation>
    <scope>NUCLEOTIDE SEQUENCE [LARGE SCALE GENOMIC DNA]</scope>
    <source>
        <strain evidence="5 6">DSM 16189</strain>
    </source>
</reference>
<keyword evidence="3" id="KW-0804">Transcription</keyword>
<dbReference type="PROSITE" id="PS50995">
    <property type="entry name" value="HTH_MARR_2"/>
    <property type="match status" value="1"/>
</dbReference>
<dbReference type="SMART" id="SM00347">
    <property type="entry name" value="HTH_MARR"/>
    <property type="match status" value="1"/>
</dbReference>
<keyword evidence="1" id="KW-0805">Transcription regulation</keyword>
<evidence type="ECO:0000256" key="1">
    <source>
        <dbReference type="ARBA" id="ARBA00023015"/>
    </source>
</evidence>
<organism evidence="5 6">
    <name type="scientific">Metabacillus indicus</name>
    <name type="common">Bacillus indicus</name>
    <dbReference type="NCBI Taxonomy" id="246786"/>
    <lineage>
        <taxon>Bacteria</taxon>
        <taxon>Bacillati</taxon>
        <taxon>Bacillota</taxon>
        <taxon>Bacilli</taxon>
        <taxon>Bacillales</taxon>
        <taxon>Bacillaceae</taxon>
        <taxon>Metabacillus</taxon>
    </lineage>
</organism>
<dbReference type="Gene3D" id="1.10.10.10">
    <property type="entry name" value="Winged helix-like DNA-binding domain superfamily/Winged helix DNA-binding domain"/>
    <property type="match status" value="1"/>
</dbReference>
<dbReference type="InterPro" id="IPR036388">
    <property type="entry name" value="WH-like_DNA-bd_sf"/>
</dbReference>
<dbReference type="GO" id="GO:0003700">
    <property type="term" value="F:DNA-binding transcription factor activity"/>
    <property type="evidence" value="ECO:0007669"/>
    <property type="project" value="InterPro"/>
</dbReference>
<dbReference type="PANTHER" id="PTHR42756:SF1">
    <property type="entry name" value="TRANSCRIPTIONAL REPRESSOR OF EMRAB OPERON"/>
    <property type="match status" value="1"/>
</dbReference>
<sequence length="144" mass="17069">MPHFCKEEEEILYRVFEITKQTMSKFERCTGISQARLDLLHQLYEVDEISQRALQKLVHIDHAAVTRHLKQLEEKGMVVRRKNPDDQRFTYVSLSEEGRSKIVAYRSEKQRFISNVLADFSEDERKVLLGMLSRIKENVEKINE</sequence>
<name>A0A084GZV9_METID</name>
<keyword evidence="6" id="KW-1185">Reference proteome</keyword>
<dbReference type="InterPro" id="IPR000835">
    <property type="entry name" value="HTH_MarR-typ"/>
</dbReference>
<dbReference type="EMBL" id="JNVC02000004">
    <property type="protein sequence ID" value="KEZ52871.1"/>
    <property type="molecule type" value="Genomic_DNA"/>
</dbReference>
<dbReference type="AlphaFoldDB" id="A0A084GZV9"/>
<dbReference type="Proteomes" id="UP000028549">
    <property type="component" value="Unassembled WGS sequence"/>
</dbReference>
<dbReference type="InterPro" id="IPR011991">
    <property type="entry name" value="ArsR-like_HTH"/>
</dbReference>
<dbReference type="PRINTS" id="PR00598">
    <property type="entry name" value="HTHMARR"/>
</dbReference>
<evidence type="ECO:0000259" key="4">
    <source>
        <dbReference type="PROSITE" id="PS50995"/>
    </source>
</evidence>
<protein>
    <submittedName>
        <fullName evidence="5">MarR family transcriptional regulator</fullName>
    </submittedName>
</protein>
<gene>
    <name evidence="5" type="ORF">GS18_0208535</name>
</gene>
<dbReference type="PANTHER" id="PTHR42756">
    <property type="entry name" value="TRANSCRIPTIONAL REGULATOR, MARR"/>
    <property type="match status" value="1"/>
</dbReference>
<dbReference type="CDD" id="cd00090">
    <property type="entry name" value="HTH_ARSR"/>
    <property type="match status" value="1"/>
</dbReference>